<keyword evidence="2" id="KW-0812">Transmembrane</keyword>
<feature type="compositionally biased region" description="Basic residues" evidence="1">
    <location>
        <begin position="535"/>
        <end position="545"/>
    </location>
</feature>
<dbReference type="Proteomes" id="UP000184363">
    <property type="component" value="Unassembled WGS sequence"/>
</dbReference>
<reference evidence="3 4" key="1">
    <citation type="submission" date="2016-11" db="EMBL/GenBank/DDBJ databases">
        <authorList>
            <person name="Jaros S."/>
            <person name="Januszkiewicz K."/>
            <person name="Wedrychowicz H."/>
        </authorList>
    </citation>
    <scope>NUCLEOTIDE SEQUENCE [LARGE SCALE GENOMIC DNA]</scope>
    <source>
        <strain evidence="3 4">DSM 43832</strain>
    </source>
</reference>
<keyword evidence="2" id="KW-1133">Transmembrane helix</keyword>
<evidence type="ECO:0000313" key="3">
    <source>
        <dbReference type="EMBL" id="SHL22157.1"/>
    </source>
</evidence>
<proteinExistence type="predicted"/>
<sequence length="556" mass="57427">MSRGEAPTAEVVRLEPLIDLGGLVAGVRWRRRMWAIGALAGLLLGAVAAILFPGGTTASTRVYVVQIGEADSGEAAMKTSIAVLRSTAVASAALQRLGSDQNPTDFLEDYTAESIAANTIDITAEGRDTADAIARAQALADAFIADHVARAENAARAVVDAIKERQDALRASLAAIPASDLSTTAVEARAILTAKIDSLETQLEQAAIGNPAVAAGTQIIDAPHRSGRGFLSTAVIYTGLGGSLGTVLGVVLAAVATVARDRPILRKDIAAHLGASVVAQLPRRPLLRPSTATQGERERTVASLVRLVRSAPGSVSLLHVGCSGVVEDIAAELARGVAADGPVTLIDDLPGRPVQAPEGAEVELVAGTGFCADDRPADRRLIGVGSVEPGTAWLDLPRLGRETLLLVRTGSVDTAWLHTIARQLADVGVTVIGVVVVHPDPRDRSDGTLWDALNVALRGRAGAHPADRAPATDGAAATVTVPLVVTGSATTNGATNGTGNGHRSTGNGLVLHPGERDEAASAEALVLTPPGPNRERRRQRRRRTGAPRPTTPQEEP</sequence>
<protein>
    <submittedName>
        <fullName evidence="3">Chain length determinant protein</fullName>
    </submittedName>
</protein>
<dbReference type="OrthoDB" id="3579861at2"/>
<dbReference type="STRING" id="1848.SAMN05443637_12196"/>
<accession>A0A1M6YVC7</accession>
<dbReference type="InterPro" id="IPR050445">
    <property type="entry name" value="Bact_polysacc_biosynth/exp"/>
</dbReference>
<feature type="region of interest" description="Disordered" evidence="1">
    <location>
        <begin position="488"/>
        <end position="556"/>
    </location>
</feature>
<feature type="transmembrane region" description="Helical" evidence="2">
    <location>
        <begin position="33"/>
        <end position="52"/>
    </location>
</feature>
<dbReference type="PANTHER" id="PTHR32309:SF31">
    <property type="entry name" value="CAPSULAR EXOPOLYSACCHARIDE FAMILY"/>
    <property type="match status" value="1"/>
</dbReference>
<feature type="transmembrane region" description="Helical" evidence="2">
    <location>
        <begin position="234"/>
        <end position="259"/>
    </location>
</feature>
<organism evidence="3 4">
    <name type="scientific">Pseudonocardia thermophila</name>
    <dbReference type="NCBI Taxonomy" id="1848"/>
    <lineage>
        <taxon>Bacteria</taxon>
        <taxon>Bacillati</taxon>
        <taxon>Actinomycetota</taxon>
        <taxon>Actinomycetes</taxon>
        <taxon>Pseudonocardiales</taxon>
        <taxon>Pseudonocardiaceae</taxon>
        <taxon>Pseudonocardia</taxon>
    </lineage>
</organism>
<evidence type="ECO:0000256" key="1">
    <source>
        <dbReference type="SAM" id="MobiDB-lite"/>
    </source>
</evidence>
<name>A0A1M6YVC7_PSETH</name>
<keyword evidence="2" id="KW-0472">Membrane</keyword>
<gene>
    <name evidence="3" type="ORF">SAMN05443637_12196</name>
</gene>
<dbReference type="AlphaFoldDB" id="A0A1M6YVC7"/>
<keyword evidence="4" id="KW-1185">Reference proteome</keyword>
<dbReference type="PANTHER" id="PTHR32309">
    <property type="entry name" value="TYROSINE-PROTEIN KINASE"/>
    <property type="match status" value="1"/>
</dbReference>
<dbReference type="RefSeq" id="WP_073459602.1">
    <property type="nucleotide sequence ID" value="NZ_FRAP01000021.1"/>
</dbReference>
<feature type="compositionally biased region" description="Low complexity" evidence="1">
    <location>
        <begin position="546"/>
        <end position="556"/>
    </location>
</feature>
<evidence type="ECO:0000256" key="2">
    <source>
        <dbReference type="SAM" id="Phobius"/>
    </source>
</evidence>
<evidence type="ECO:0000313" key="4">
    <source>
        <dbReference type="Proteomes" id="UP000184363"/>
    </source>
</evidence>
<dbReference type="EMBL" id="FRAP01000021">
    <property type="protein sequence ID" value="SHL22157.1"/>
    <property type="molecule type" value="Genomic_DNA"/>
</dbReference>
<feature type="compositionally biased region" description="Low complexity" evidence="1">
    <location>
        <begin position="488"/>
        <end position="497"/>
    </location>
</feature>